<feature type="domain" description="DUF218" evidence="2">
    <location>
        <begin position="96"/>
        <end position="216"/>
    </location>
</feature>
<feature type="transmembrane region" description="Helical" evidence="1">
    <location>
        <begin position="31"/>
        <end position="50"/>
    </location>
</feature>
<dbReference type="Pfam" id="PF02698">
    <property type="entry name" value="DUF218"/>
    <property type="match status" value="1"/>
</dbReference>
<evidence type="ECO:0000259" key="2">
    <source>
        <dbReference type="Pfam" id="PF02698"/>
    </source>
</evidence>
<sequence length="248" mass="27870">MSIVWWAAGSISLLYFIGYVVWVGANNSFTFFWLLLGILFVVLGFVHQWMKNKNLNWYPHAAHIFYGVLLCVLSFFLVTLGVVIKDGVKKADRNADYLIVLGAHVYGERMSSNLKYRIELAKEYLEENPETKVIVSGGQGHGEKISEAEAMYRYLIKNGIAKERIQKEEASVNTEENIKNSIKTGALEKKTVVIVSNDFHVHRAVGIAKKLGLTGVQGLGSKTHPYTSVNCYTREVFAVIKYKVCGQI</sequence>
<dbReference type="RefSeq" id="WP_249302715.1">
    <property type="nucleotide sequence ID" value="NZ_JACRSW010000008.1"/>
</dbReference>
<keyword evidence="1" id="KW-1133">Transmembrane helix</keyword>
<reference evidence="3 4" key="1">
    <citation type="submission" date="2020-08" db="EMBL/GenBank/DDBJ databases">
        <title>Genome public.</title>
        <authorList>
            <person name="Liu C."/>
            <person name="Sun Q."/>
        </authorList>
    </citation>
    <scope>NUCLEOTIDE SEQUENCE [LARGE SCALE GENOMIC DNA]</scope>
    <source>
        <strain evidence="3 4">BX3</strain>
    </source>
</reference>
<dbReference type="InterPro" id="IPR051599">
    <property type="entry name" value="Cell_Envelope_Assoc"/>
</dbReference>
<keyword evidence="4" id="KW-1185">Reference proteome</keyword>
<accession>A0ABR7MRU3</accession>
<dbReference type="PANTHER" id="PTHR30336:SF4">
    <property type="entry name" value="ENVELOPE BIOGENESIS FACTOR ELYC"/>
    <property type="match status" value="1"/>
</dbReference>
<gene>
    <name evidence="3" type="ORF">H8700_02125</name>
</gene>
<evidence type="ECO:0000313" key="3">
    <source>
        <dbReference type="EMBL" id="MBC8556511.1"/>
    </source>
</evidence>
<keyword evidence="1" id="KW-0472">Membrane</keyword>
<comment type="caution">
    <text evidence="3">The sequence shown here is derived from an EMBL/GenBank/DDBJ whole genome shotgun (WGS) entry which is preliminary data.</text>
</comment>
<proteinExistence type="predicted"/>
<keyword evidence="1" id="KW-0812">Transmembrane</keyword>
<feature type="transmembrane region" description="Helical" evidence="1">
    <location>
        <begin position="62"/>
        <end position="84"/>
    </location>
</feature>
<evidence type="ECO:0000313" key="4">
    <source>
        <dbReference type="Proteomes" id="UP000637513"/>
    </source>
</evidence>
<evidence type="ECO:0000256" key="1">
    <source>
        <dbReference type="SAM" id="Phobius"/>
    </source>
</evidence>
<dbReference type="InterPro" id="IPR014729">
    <property type="entry name" value="Rossmann-like_a/b/a_fold"/>
</dbReference>
<dbReference type="EMBL" id="JACRSW010000008">
    <property type="protein sequence ID" value="MBC8556511.1"/>
    <property type="molecule type" value="Genomic_DNA"/>
</dbReference>
<name>A0ABR7MRU3_9FIRM</name>
<feature type="transmembrane region" description="Helical" evidence="1">
    <location>
        <begin position="6"/>
        <end position="24"/>
    </location>
</feature>
<dbReference type="Gene3D" id="3.40.50.620">
    <property type="entry name" value="HUPs"/>
    <property type="match status" value="1"/>
</dbReference>
<dbReference type="PANTHER" id="PTHR30336">
    <property type="entry name" value="INNER MEMBRANE PROTEIN, PROBABLE PERMEASE"/>
    <property type="match status" value="1"/>
</dbReference>
<dbReference type="Proteomes" id="UP000637513">
    <property type="component" value="Unassembled WGS sequence"/>
</dbReference>
<organism evidence="3 4">
    <name type="scientific">Jutongia hominis</name>
    <dbReference type="NCBI Taxonomy" id="2763664"/>
    <lineage>
        <taxon>Bacteria</taxon>
        <taxon>Bacillati</taxon>
        <taxon>Bacillota</taxon>
        <taxon>Clostridia</taxon>
        <taxon>Lachnospirales</taxon>
        <taxon>Lachnospiraceae</taxon>
        <taxon>Jutongia</taxon>
    </lineage>
</organism>
<dbReference type="InterPro" id="IPR003848">
    <property type="entry name" value="DUF218"/>
</dbReference>
<dbReference type="CDD" id="cd06259">
    <property type="entry name" value="YdcF-like"/>
    <property type="match status" value="1"/>
</dbReference>
<protein>
    <submittedName>
        <fullName evidence="3">YdcF family protein</fullName>
    </submittedName>
</protein>